<dbReference type="PANTHER" id="PTHR30560:SF3">
    <property type="entry name" value="TRIGGER FACTOR-LIKE PROTEIN TIG, CHLOROPLASTIC"/>
    <property type="match status" value="1"/>
</dbReference>
<accession>A0A6J6Q0I8</accession>
<dbReference type="Pfam" id="PF00254">
    <property type="entry name" value="FKBP_C"/>
    <property type="match status" value="1"/>
</dbReference>
<dbReference type="Pfam" id="PF05697">
    <property type="entry name" value="Trigger_N"/>
    <property type="match status" value="1"/>
</dbReference>
<dbReference type="AlphaFoldDB" id="A0A6J6Q0I8"/>
<organism evidence="10">
    <name type="scientific">freshwater metagenome</name>
    <dbReference type="NCBI Taxonomy" id="449393"/>
    <lineage>
        <taxon>unclassified sequences</taxon>
        <taxon>metagenomes</taxon>
        <taxon>ecological metagenomes</taxon>
    </lineage>
</organism>
<keyword evidence="6" id="KW-0413">Isomerase</keyword>
<dbReference type="EMBL" id="CAEZXZ010000067">
    <property type="protein sequence ID" value="CAB4702288.1"/>
    <property type="molecule type" value="Genomic_DNA"/>
</dbReference>
<proteinExistence type="inferred from homology"/>
<dbReference type="Gene3D" id="1.10.3120.10">
    <property type="entry name" value="Trigger factor, C-terminal domain"/>
    <property type="match status" value="1"/>
</dbReference>
<dbReference type="InterPro" id="IPR001179">
    <property type="entry name" value="PPIase_FKBP_dom"/>
</dbReference>
<dbReference type="PANTHER" id="PTHR30560">
    <property type="entry name" value="TRIGGER FACTOR CHAPERONE AND PEPTIDYL-PROLYL CIS/TRANS ISOMERASE"/>
    <property type="match status" value="1"/>
</dbReference>
<dbReference type="GO" id="GO:0051083">
    <property type="term" value="P:'de novo' cotranslational protein folding"/>
    <property type="evidence" value="ECO:0007669"/>
    <property type="project" value="TreeGrafter"/>
</dbReference>
<dbReference type="GO" id="GO:0043022">
    <property type="term" value="F:ribosome binding"/>
    <property type="evidence" value="ECO:0007669"/>
    <property type="project" value="TreeGrafter"/>
</dbReference>
<protein>
    <recommendedName>
        <fullName evidence="3">peptidylprolyl isomerase</fullName>
        <ecNumber evidence="3">5.2.1.8</ecNumber>
    </recommendedName>
</protein>
<dbReference type="InterPro" id="IPR027304">
    <property type="entry name" value="Trigger_fact/SurA_dom_sf"/>
</dbReference>
<dbReference type="SUPFAM" id="SSF102735">
    <property type="entry name" value="Trigger factor ribosome-binding domain"/>
    <property type="match status" value="1"/>
</dbReference>
<sequence>MKSDVETLSPTRVKLTIEVPFDELKPSMDIAYSRIAKQVNVPGFRKGKVPARVIEQRVGRGAVLEEAINDAVPKAYEEALRANNVVPVGRPEVDVTAIEDGQNLAFTAEVDVRPEFELPDFASLRIEVADATPSEDDVTTQVDALRGRFASLAEVDRVCADGDVLLVDISGATDQGDEIEDLSGTALSYELGTDGMLPGFDDAMRGAAKDETRTFDFTPENGDWTGVTLTVTAVVTSVRERELPALDDDFAQLASEFDTVAELRDDVRNRLVRIKRFEQGAEARGKLHEVLMEQIDIPLPEAVIAAEVADHFGDGHEATEEHRAEVESQARAGLKSQFILDKIAEVEEVSVGETELSAWLVQQAPQYGLAPDAFAQALVEAGQVPMAIQDIRRSKALALVLEQATVVDASGNPVDLKALAAELRGPQITEIPAPEAADE</sequence>
<dbReference type="EC" id="5.2.1.8" evidence="3"/>
<name>A0A6J6Q0I8_9ZZZZ</name>
<dbReference type="GO" id="GO:0003755">
    <property type="term" value="F:peptidyl-prolyl cis-trans isomerase activity"/>
    <property type="evidence" value="ECO:0007669"/>
    <property type="project" value="UniProtKB-KW"/>
</dbReference>
<dbReference type="GO" id="GO:0043335">
    <property type="term" value="P:protein unfolding"/>
    <property type="evidence" value="ECO:0007669"/>
    <property type="project" value="TreeGrafter"/>
</dbReference>
<dbReference type="SUPFAM" id="SSF54534">
    <property type="entry name" value="FKBP-like"/>
    <property type="match status" value="1"/>
</dbReference>
<comment type="catalytic activity">
    <reaction evidence="1">
        <text>[protein]-peptidylproline (omega=180) = [protein]-peptidylproline (omega=0)</text>
        <dbReference type="Rhea" id="RHEA:16237"/>
        <dbReference type="Rhea" id="RHEA-COMP:10747"/>
        <dbReference type="Rhea" id="RHEA-COMP:10748"/>
        <dbReference type="ChEBI" id="CHEBI:83833"/>
        <dbReference type="ChEBI" id="CHEBI:83834"/>
        <dbReference type="EC" id="5.2.1.8"/>
    </reaction>
</comment>
<evidence type="ECO:0000256" key="6">
    <source>
        <dbReference type="ARBA" id="ARBA00023235"/>
    </source>
</evidence>
<comment type="similarity">
    <text evidence="2">Belongs to the FKBP-type PPIase family. Tig subfamily.</text>
</comment>
<evidence type="ECO:0000259" key="9">
    <source>
        <dbReference type="Pfam" id="PF05698"/>
    </source>
</evidence>
<reference evidence="10" key="1">
    <citation type="submission" date="2020-05" db="EMBL/GenBank/DDBJ databases">
        <authorList>
            <person name="Chiriac C."/>
            <person name="Salcher M."/>
            <person name="Ghai R."/>
            <person name="Kavagutti S V."/>
        </authorList>
    </citation>
    <scope>NUCLEOTIDE SEQUENCE</scope>
</reference>
<feature type="domain" description="PPIase FKBP-type" evidence="7">
    <location>
        <begin position="160"/>
        <end position="220"/>
    </location>
</feature>
<evidence type="ECO:0000256" key="2">
    <source>
        <dbReference type="ARBA" id="ARBA00005464"/>
    </source>
</evidence>
<dbReference type="GO" id="GO:0015031">
    <property type="term" value="P:protein transport"/>
    <property type="evidence" value="ECO:0007669"/>
    <property type="project" value="InterPro"/>
</dbReference>
<gene>
    <name evidence="10" type="ORF">UFOPK2625_00564</name>
    <name evidence="11" type="ORF">UFOPK4043_00680</name>
</gene>
<evidence type="ECO:0000259" key="7">
    <source>
        <dbReference type="Pfam" id="PF00254"/>
    </source>
</evidence>
<dbReference type="PIRSF" id="PIRSF003095">
    <property type="entry name" value="Trigger_factor"/>
    <property type="match status" value="1"/>
</dbReference>
<dbReference type="EMBL" id="CAFBPA010000081">
    <property type="protein sequence ID" value="CAB5003855.1"/>
    <property type="molecule type" value="Genomic_DNA"/>
</dbReference>
<evidence type="ECO:0000259" key="8">
    <source>
        <dbReference type="Pfam" id="PF05697"/>
    </source>
</evidence>
<evidence type="ECO:0000256" key="4">
    <source>
        <dbReference type="ARBA" id="ARBA00023110"/>
    </source>
</evidence>
<keyword evidence="4" id="KW-0697">Rotamase</keyword>
<dbReference type="Pfam" id="PF05698">
    <property type="entry name" value="Trigger_C"/>
    <property type="match status" value="1"/>
</dbReference>
<dbReference type="GO" id="GO:0044183">
    <property type="term" value="F:protein folding chaperone"/>
    <property type="evidence" value="ECO:0007669"/>
    <property type="project" value="TreeGrafter"/>
</dbReference>
<feature type="domain" description="Trigger factor ribosome-binding bacterial" evidence="8">
    <location>
        <begin position="1"/>
        <end position="144"/>
    </location>
</feature>
<evidence type="ECO:0000313" key="11">
    <source>
        <dbReference type="EMBL" id="CAB5003855.1"/>
    </source>
</evidence>
<dbReference type="Gene3D" id="3.10.50.40">
    <property type="match status" value="1"/>
</dbReference>
<evidence type="ECO:0000256" key="5">
    <source>
        <dbReference type="ARBA" id="ARBA00023186"/>
    </source>
</evidence>
<feature type="domain" description="Trigger factor C-terminal" evidence="9">
    <location>
        <begin position="259"/>
        <end position="402"/>
    </location>
</feature>
<evidence type="ECO:0000256" key="1">
    <source>
        <dbReference type="ARBA" id="ARBA00000971"/>
    </source>
</evidence>
<dbReference type="InterPro" id="IPR037041">
    <property type="entry name" value="Trigger_fac_C_sf"/>
</dbReference>
<dbReference type="InterPro" id="IPR008880">
    <property type="entry name" value="Trigger_fac_C"/>
</dbReference>
<dbReference type="HAMAP" id="MF_00303">
    <property type="entry name" value="Trigger_factor_Tig"/>
    <property type="match status" value="1"/>
</dbReference>
<dbReference type="Gene3D" id="3.30.70.1050">
    <property type="entry name" value="Trigger factor ribosome-binding domain"/>
    <property type="match status" value="1"/>
</dbReference>
<dbReference type="SUPFAM" id="SSF109998">
    <property type="entry name" value="Triger factor/SurA peptide-binding domain-like"/>
    <property type="match status" value="1"/>
</dbReference>
<dbReference type="InterPro" id="IPR008881">
    <property type="entry name" value="Trigger_fac_ribosome-bd_bac"/>
</dbReference>
<evidence type="ECO:0000313" key="10">
    <source>
        <dbReference type="EMBL" id="CAB4702288.1"/>
    </source>
</evidence>
<evidence type="ECO:0000256" key="3">
    <source>
        <dbReference type="ARBA" id="ARBA00013194"/>
    </source>
</evidence>
<dbReference type="InterPro" id="IPR036611">
    <property type="entry name" value="Trigger_fac_ribosome-bd_sf"/>
</dbReference>
<dbReference type="InterPro" id="IPR046357">
    <property type="entry name" value="PPIase_dom_sf"/>
</dbReference>
<keyword evidence="5" id="KW-0143">Chaperone</keyword>
<dbReference type="NCBIfam" id="TIGR00115">
    <property type="entry name" value="tig"/>
    <property type="match status" value="1"/>
</dbReference>
<dbReference type="InterPro" id="IPR005215">
    <property type="entry name" value="Trig_fac"/>
</dbReference>